<dbReference type="Proteomes" id="UP000887579">
    <property type="component" value="Unplaced"/>
</dbReference>
<name>A0AC34F7H3_9BILA</name>
<dbReference type="WBParaSite" id="ES5_v2.g12838.t1">
    <property type="protein sequence ID" value="ES5_v2.g12838.t1"/>
    <property type="gene ID" value="ES5_v2.g12838"/>
</dbReference>
<sequence length="648" mass="74619">MKFIITFCSLICLVQSKGKEVVDGSYMRFDKVKHLAELHPISERKFEYKFLDMVFDIIVDLPLHINGLTPYLFCPEIIFTLFLNDIDKNMYQCDAPGISSKTITLACQKLEGITHVNCSERHRGITPSFLKLNNSIIFQADSGGNNALKIIMIGLIIVILALVSLLSWLIYPLQKRIINFFNNNGNPPPLRQNGNRNIEHGPLNDTTQNGVGGIEEPNPENVESHEAVTTVSSQLLENSKKFKQKTSEKIKKADFEQIYAWQPIQKNQISDGFEEITLPSEASDFEKIFDKDDSSSSMEPFENLTDDEEWISDTKTKNKNLIQRMRSNHTPATHLPAYEIYAKSTHIITMNKNDVTSFDTKNKKLCKFPAAVDYNFYPPKVGVDYLSATVITPNIFEYNPKASLLSVKPCYTSNRTYQCYVIEIDKKERLIQAESILIDLIRKASKFTNSKDTVAFITPAYFSEKQKNAYLHASHNCGFWNLEFVDEQLALGYCCTKVGKKYFIVINCYDSKVFVSLFRYENEKNRKCVEIDDIERSGKDVYQFTEAITFLMKEKFHDKMHIFVTRNNSIFTALEKHYLKNDIFTLKFIEHPEEMLVKGDAPVFLPLRFENINFNSELKMKHSLSLPKKSNTFAENVSRFKSHSEMFN</sequence>
<proteinExistence type="predicted"/>
<reference evidence="2" key="1">
    <citation type="submission" date="2022-11" db="UniProtKB">
        <authorList>
            <consortium name="WormBaseParasite"/>
        </authorList>
    </citation>
    <scope>IDENTIFICATION</scope>
</reference>
<evidence type="ECO:0000313" key="2">
    <source>
        <dbReference type="WBParaSite" id="ES5_v2.g12838.t1"/>
    </source>
</evidence>
<evidence type="ECO:0000313" key="1">
    <source>
        <dbReference type="Proteomes" id="UP000887579"/>
    </source>
</evidence>
<accession>A0AC34F7H3</accession>
<protein>
    <submittedName>
        <fullName evidence="2">Uncharacterized protein</fullName>
    </submittedName>
</protein>
<organism evidence="1 2">
    <name type="scientific">Panagrolaimus sp. ES5</name>
    <dbReference type="NCBI Taxonomy" id="591445"/>
    <lineage>
        <taxon>Eukaryota</taxon>
        <taxon>Metazoa</taxon>
        <taxon>Ecdysozoa</taxon>
        <taxon>Nematoda</taxon>
        <taxon>Chromadorea</taxon>
        <taxon>Rhabditida</taxon>
        <taxon>Tylenchina</taxon>
        <taxon>Panagrolaimomorpha</taxon>
        <taxon>Panagrolaimoidea</taxon>
        <taxon>Panagrolaimidae</taxon>
        <taxon>Panagrolaimus</taxon>
    </lineage>
</organism>